<evidence type="ECO:0000313" key="2">
    <source>
        <dbReference type="EMBL" id="PSR29443.1"/>
    </source>
</evidence>
<dbReference type="InterPro" id="IPR010982">
    <property type="entry name" value="Lambda_DNA-bd_dom_sf"/>
</dbReference>
<protein>
    <submittedName>
        <fullName evidence="2">XRE family transcriptional regulator</fullName>
    </submittedName>
</protein>
<evidence type="ECO:0000313" key="3">
    <source>
        <dbReference type="Proteomes" id="UP000242705"/>
    </source>
</evidence>
<dbReference type="InterPro" id="IPR041413">
    <property type="entry name" value="MLTR_LBD"/>
</dbReference>
<dbReference type="GO" id="GO:0003677">
    <property type="term" value="F:DNA binding"/>
    <property type="evidence" value="ECO:0007669"/>
    <property type="project" value="InterPro"/>
</dbReference>
<dbReference type="PANTHER" id="PTHR35010">
    <property type="entry name" value="BLL4672 PROTEIN-RELATED"/>
    <property type="match status" value="1"/>
</dbReference>
<dbReference type="PANTHER" id="PTHR35010:SF4">
    <property type="entry name" value="BLL5781 PROTEIN"/>
    <property type="match status" value="1"/>
</dbReference>
<accession>A0A2T2X4K8</accession>
<proteinExistence type="predicted"/>
<dbReference type="SUPFAM" id="SSF47413">
    <property type="entry name" value="lambda repressor-like DNA-binding domains"/>
    <property type="match status" value="1"/>
</dbReference>
<dbReference type="PROSITE" id="PS50943">
    <property type="entry name" value="HTH_CROC1"/>
    <property type="match status" value="1"/>
</dbReference>
<feature type="domain" description="HTH cro/C1-type" evidence="1">
    <location>
        <begin position="71"/>
        <end position="101"/>
    </location>
</feature>
<comment type="caution">
    <text evidence="2">The sequence shown here is derived from an EMBL/GenBank/DDBJ whole genome shotgun (WGS) entry which is preliminary data.</text>
</comment>
<dbReference type="CDD" id="cd00093">
    <property type="entry name" value="HTH_XRE"/>
    <property type="match status" value="1"/>
</dbReference>
<name>A0A2T2X4K8_SULTH</name>
<dbReference type="Pfam" id="PF17765">
    <property type="entry name" value="MLTR_LBD"/>
    <property type="match status" value="1"/>
</dbReference>
<gene>
    <name evidence="2" type="ORF">C7B47_01640</name>
</gene>
<dbReference type="SMART" id="SM00530">
    <property type="entry name" value="HTH_XRE"/>
    <property type="match status" value="1"/>
</dbReference>
<dbReference type="EMBL" id="PXYX01000002">
    <property type="protein sequence ID" value="PSR29443.1"/>
    <property type="molecule type" value="Genomic_DNA"/>
</dbReference>
<organism evidence="2 3">
    <name type="scientific">Sulfobacillus thermosulfidooxidans</name>
    <dbReference type="NCBI Taxonomy" id="28034"/>
    <lineage>
        <taxon>Bacteria</taxon>
        <taxon>Bacillati</taxon>
        <taxon>Bacillota</taxon>
        <taxon>Clostridia</taxon>
        <taxon>Eubacteriales</taxon>
        <taxon>Clostridiales Family XVII. Incertae Sedis</taxon>
        <taxon>Sulfobacillus</taxon>
    </lineage>
</organism>
<dbReference type="InterPro" id="IPR001387">
    <property type="entry name" value="Cro/C1-type_HTH"/>
</dbReference>
<reference evidence="2 3" key="1">
    <citation type="journal article" date="2014" name="BMC Genomics">
        <title>Comparison of environmental and isolate Sulfobacillus genomes reveals diverse carbon, sulfur, nitrogen, and hydrogen metabolisms.</title>
        <authorList>
            <person name="Justice N.B."/>
            <person name="Norman A."/>
            <person name="Brown C.T."/>
            <person name="Singh A."/>
            <person name="Thomas B.C."/>
            <person name="Banfield J.F."/>
        </authorList>
    </citation>
    <scope>NUCLEOTIDE SEQUENCE [LARGE SCALE GENOMIC DNA]</scope>
    <source>
        <strain evidence="2">AMDSBA5</strain>
    </source>
</reference>
<dbReference type="AlphaFoldDB" id="A0A2T2X4K8"/>
<sequence length="322" mass="38184">MDFEVWKFSRKPELFNFHRTLCLLFTFSLAPGTAIMQKLAVTYPRMIHYRYLKEGRKLTRMAEPYSVGHRIRFYREHLGWSQTQLARKVALSQKQLSRIEQSQVMDLSRDLVILIGRALKQPVINGELNQWLYHFGYLGYVEPLLDLPDEYRLWLSRFDPFPAALLDIGWFLRDWNVTMARLFQVSQGALQGLERNLIVQLFAPDALLAEQWPKELLTRMLHRLIVQWQPYENEPWLTRLKNDICQRTKIPWETLINTYCQGLVGTIPSTSEVVVLRAHDDHRILRFRSNLVPIPNRPDLIITHYYPIDVVTEKWCWQDFSG</sequence>
<dbReference type="Proteomes" id="UP000242705">
    <property type="component" value="Unassembled WGS sequence"/>
</dbReference>
<dbReference type="Gene3D" id="3.30.450.180">
    <property type="match status" value="1"/>
</dbReference>
<dbReference type="Pfam" id="PF13560">
    <property type="entry name" value="HTH_31"/>
    <property type="match status" value="1"/>
</dbReference>
<evidence type="ECO:0000259" key="1">
    <source>
        <dbReference type="PROSITE" id="PS50943"/>
    </source>
</evidence>
<dbReference type="Gene3D" id="1.10.260.40">
    <property type="entry name" value="lambda repressor-like DNA-binding domains"/>
    <property type="match status" value="1"/>
</dbReference>